<dbReference type="Pfam" id="PF24883">
    <property type="entry name" value="NPHP3_N"/>
    <property type="match status" value="1"/>
</dbReference>
<evidence type="ECO:0000259" key="4">
    <source>
        <dbReference type="Pfam" id="PF24883"/>
    </source>
</evidence>
<evidence type="ECO:0000259" key="3">
    <source>
        <dbReference type="Pfam" id="PF12770"/>
    </source>
</evidence>
<evidence type="ECO:0000313" key="6">
    <source>
        <dbReference type="Proteomes" id="UP001412239"/>
    </source>
</evidence>
<accession>A0A292Q1P7</accession>
<feature type="region of interest" description="Disordered" evidence="2">
    <location>
        <begin position="578"/>
        <end position="598"/>
    </location>
</feature>
<dbReference type="InterPro" id="IPR027417">
    <property type="entry name" value="P-loop_NTPase"/>
</dbReference>
<organism evidence="5 6">
    <name type="scientific">Tuber aestivum</name>
    <name type="common">summer truffle</name>
    <dbReference type="NCBI Taxonomy" id="59557"/>
    <lineage>
        <taxon>Eukaryota</taxon>
        <taxon>Fungi</taxon>
        <taxon>Dikarya</taxon>
        <taxon>Ascomycota</taxon>
        <taxon>Pezizomycotina</taxon>
        <taxon>Pezizomycetes</taxon>
        <taxon>Pezizales</taxon>
        <taxon>Tuberaceae</taxon>
        <taxon>Tuber</taxon>
    </lineage>
</organism>
<feature type="domain" description="CHAT" evidence="3">
    <location>
        <begin position="236"/>
        <end position="416"/>
    </location>
</feature>
<dbReference type="Gene3D" id="3.40.50.300">
    <property type="entry name" value="P-loop containing nucleotide triphosphate hydrolases"/>
    <property type="match status" value="1"/>
</dbReference>
<keyword evidence="1" id="KW-0677">Repeat</keyword>
<dbReference type="SUPFAM" id="SSF52540">
    <property type="entry name" value="P-loop containing nucleoside triphosphate hydrolases"/>
    <property type="match status" value="1"/>
</dbReference>
<sequence>MSHLRHPAPSTRTSPVSQSQTIHIRELRQLPPTPQGTRKWAIKITSGSYSTTRILTDPFDATLETRLRWALEEHAQKDPFEDQKAARVNRELWGYSMSLMEQLRLTEIISLSKPKEERASEGCTMLEASMQGINGKKWFVDIEGWSWNSVDGTQEACMGGIHWEALENPDAWPAQMRPCIIVRRRAPSASMVTRGPIVCVGGTAFNILLVVSHPMSVATPSGRTASPRLVSRPLVDLVQRLRAECDVPVHLEVLRPASWTALEKKLSQPGKGLWHLVHFDVNARVTRIPRKSTTGQRVPADTDEVSLSFVSERCPQKRTWKTAHEVSSLLVSNGVKFVVLNAPRTAKSFGTVSSNFGEALVQDGIRAVVALPNKILNAGAEVLMSTFYRCFLGETWDLAVALSEARRAMMRVKNREGRFGVMVPLDDWIVPVLYHNGATEVSVVRSDPAMNLTVASKNTVPDPKRLLGKFQGLLSSENTRSSDAITADKVPTGREEISGREYDIFKIEQLLDNNILHLTGVPGAGKTKLMAHLAWWWKATSLVEESFYFDYDNQPSLTPGMLLSKIYLQLFTRGPAETHCKSRRTASPRRSPPDPKGNFLTQWSLSTSRASSPTSDTSDGVGGECWMGKTLHRLKERPYLIVLDSLESSEAEIKDDEVLRGEVNEFLKMLQGGKSVVVVVGNKKESWLNDSLVSDQAVDLAGFILEKRGGDRKKFQSAENKHYLEMLLRLCDFNPLVMELTLPGVAQGRAGPVEILLDTLQSETALTCASSIKPLRSLSSFLSRLDRDSKQLLLCLAPFHTRLPKEIIPYLHCLLYHKALPTTADTGTMQFLLSRPPSIRENRQLTAILSSTGLLSRYRYIVRDLLTKDFLQEDSSATSYHIHPLLTLFLRQTISNGGKRANSNYGIEYPLVTHAFLDYQSQRSFLWSQVPAETYLNVEKELELEENNFLEAIWTPLGHIDPASIFSSFPVHAFARYASIATMQDLQLKVGLVKEICTQILKRFEELRKKASQGGRIGEEALVAALFASGWLCEYHAEGDETSQFKKQVETSTELIGMAKDIGGCLEKFSVLGEQCAIQRSIAVQDGMTDGLKFRKPWAGFLAEYQDPKKKKKEEDHAEWSALAKEFIRLQSISVQVPLTGRFSDGMRLSLKGQLSNIYSELVEAVRGSPLYVFLSIYPWIPTTLHSTLPSELPMLSSEQFVAYPALLQLHQARFDPPSTLPILQNLLATALTHSLRDLELSTHILLAKQNFTLHSLTATLSHCECVTALLPPGPHLLPHHLPTLLHVTFLAALTHTHLRAWGLALSTFNITLSLAMHLTDTTTQYCILRKLSVVKRESGLGPPVAETLLRALDLSYAAAPQPVFTDERGVLLQRIFSAARSGRAGESMESIIERFAVRRGWAIKEMKNFIEDVITLETKIVRGGAEVGAGSTETERELRGMYAEAEKMLLVKNKRNRAGYEAGKSITHYVAV</sequence>
<evidence type="ECO:0000313" key="5">
    <source>
        <dbReference type="EMBL" id="CUS12587.1"/>
    </source>
</evidence>
<dbReference type="Pfam" id="PF12770">
    <property type="entry name" value="CHAT"/>
    <property type="match status" value="1"/>
</dbReference>
<evidence type="ECO:0000256" key="1">
    <source>
        <dbReference type="ARBA" id="ARBA00022737"/>
    </source>
</evidence>
<dbReference type="InterPro" id="IPR056884">
    <property type="entry name" value="NPHP3-like_N"/>
</dbReference>
<reference evidence="5" key="1">
    <citation type="submission" date="2015-10" db="EMBL/GenBank/DDBJ databases">
        <authorList>
            <person name="Regsiter A."/>
            <person name="william w."/>
        </authorList>
    </citation>
    <scope>NUCLEOTIDE SEQUENCE</scope>
    <source>
        <strain evidence="5">Montdore</strain>
    </source>
</reference>
<dbReference type="EMBL" id="LN890988">
    <property type="protein sequence ID" value="CUS12587.1"/>
    <property type="molecule type" value="Genomic_DNA"/>
</dbReference>
<gene>
    <name evidence="5" type="ORF">GSTUAT00003324001</name>
</gene>
<dbReference type="InterPro" id="IPR024983">
    <property type="entry name" value="CHAT_dom"/>
</dbReference>
<name>A0A292Q1P7_9PEZI</name>
<dbReference type="Proteomes" id="UP001412239">
    <property type="component" value="Unassembled WGS sequence"/>
</dbReference>
<feature type="compositionally biased region" description="Polar residues" evidence="2">
    <location>
        <begin position="10"/>
        <end position="20"/>
    </location>
</feature>
<feature type="region of interest" description="Disordered" evidence="2">
    <location>
        <begin position="1"/>
        <end position="20"/>
    </location>
</feature>
<proteinExistence type="predicted"/>
<feature type="domain" description="Nephrocystin 3-like N-terminal" evidence="4">
    <location>
        <begin position="512"/>
        <end position="578"/>
    </location>
</feature>
<protein>
    <submittedName>
        <fullName evidence="5">Uncharacterized protein</fullName>
    </submittedName>
</protein>
<keyword evidence="6" id="KW-1185">Reference proteome</keyword>
<evidence type="ECO:0000256" key="2">
    <source>
        <dbReference type="SAM" id="MobiDB-lite"/>
    </source>
</evidence>